<organism evidence="1 2">
    <name type="scientific">Fukomys damarensis</name>
    <name type="common">Damaraland mole rat</name>
    <name type="synonym">Cryptomys damarensis</name>
    <dbReference type="NCBI Taxonomy" id="885580"/>
    <lineage>
        <taxon>Eukaryota</taxon>
        <taxon>Metazoa</taxon>
        <taxon>Chordata</taxon>
        <taxon>Craniata</taxon>
        <taxon>Vertebrata</taxon>
        <taxon>Euteleostomi</taxon>
        <taxon>Mammalia</taxon>
        <taxon>Eutheria</taxon>
        <taxon>Euarchontoglires</taxon>
        <taxon>Glires</taxon>
        <taxon>Rodentia</taxon>
        <taxon>Hystricomorpha</taxon>
        <taxon>Bathyergidae</taxon>
        <taxon>Fukomys</taxon>
    </lineage>
</organism>
<protein>
    <submittedName>
        <fullName evidence="1">Uncharacterized protein</fullName>
    </submittedName>
</protein>
<name>A0A091CQ78_FUKDA</name>
<keyword evidence="2" id="KW-1185">Reference proteome</keyword>
<evidence type="ECO:0000313" key="2">
    <source>
        <dbReference type="Proteomes" id="UP000028990"/>
    </source>
</evidence>
<dbReference type="EMBL" id="KN125037">
    <property type="protein sequence ID" value="KFO19435.1"/>
    <property type="molecule type" value="Genomic_DNA"/>
</dbReference>
<accession>A0A091CQ78</accession>
<reference evidence="1 2" key="1">
    <citation type="submission" date="2013-11" db="EMBL/GenBank/DDBJ databases">
        <title>The Damaraland mole rat (Fukomys damarensis) genome and evolution of African mole rats.</title>
        <authorList>
            <person name="Gladyshev V.N."/>
            <person name="Fang X."/>
        </authorList>
    </citation>
    <scope>NUCLEOTIDE SEQUENCE [LARGE SCALE GENOMIC DNA]</scope>
    <source>
        <tissue evidence="1">Liver</tissue>
    </source>
</reference>
<proteinExistence type="predicted"/>
<evidence type="ECO:0000313" key="1">
    <source>
        <dbReference type="EMBL" id="KFO19435.1"/>
    </source>
</evidence>
<dbReference type="Proteomes" id="UP000028990">
    <property type="component" value="Unassembled WGS sequence"/>
</dbReference>
<gene>
    <name evidence="1" type="ORF">H920_19151</name>
</gene>
<dbReference type="AlphaFoldDB" id="A0A091CQ78"/>
<sequence length="147" mass="16103">MVLGMEDPPEDCYQQFKKKTGRDDDTLLIFLEKLATAGFPEMNLAVIIRGAQVLAVSGDGCCSLQGSSGRHFECHFLTPVQIPQPDGTDPSPRSHGLSSFHHWPLGFPGQILDADLHETLPWALGLLLDFCSSLLWDPSPWLDSSGL</sequence>